<name>A0A150FD68_9BACI</name>
<dbReference type="SUPFAM" id="SSF56300">
    <property type="entry name" value="Metallo-dependent phosphatases"/>
    <property type="match status" value="1"/>
</dbReference>
<protein>
    <recommendedName>
        <fullName evidence="1">Calcineurin-like phosphoesterase domain-containing protein</fullName>
    </recommendedName>
</protein>
<dbReference type="InterPro" id="IPR029052">
    <property type="entry name" value="Metallo-depent_PP-like"/>
</dbReference>
<dbReference type="CDD" id="cd00838">
    <property type="entry name" value="MPP_superfamily"/>
    <property type="match status" value="2"/>
</dbReference>
<dbReference type="RefSeq" id="WP_061520780.1">
    <property type="nucleotide sequence ID" value="NZ_JARLZY010000019.1"/>
</dbReference>
<accession>A0A150FD68</accession>
<evidence type="ECO:0000313" key="2">
    <source>
        <dbReference type="EMBL" id="KXZ22438.1"/>
    </source>
</evidence>
<dbReference type="AlphaFoldDB" id="A0A150FD68"/>
<dbReference type="EMBL" id="LSBA01000005">
    <property type="protein sequence ID" value="KXZ22438.1"/>
    <property type="molecule type" value="Genomic_DNA"/>
</dbReference>
<dbReference type="PANTHER" id="PTHR36492">
    <property type="match status" value="1"/>
</dbReference>
<dbReference type="OrthoDB" id="356681at2"/>
<dbReference type="GO" id="GO:0016787">
    <property type="term" value="F:hydrolase activity"/>
    <property type="evidence" value="ECO:0007669"/>
    <property type="project" value="InterPro"/>
</dbReference>
<organism evidence="2 3">
    <name type="scientific">Bacillus nakamurai</name>
    <dbReference type="NCBI Taxonomy" id="1793963"/>
    <lineage>
        <taxon>Bacteria</taxon>
        <taxon>Bacillati</taxon>
        <taxon>Bacillota</taxon>
        <taxon>Bacilli</taxon>
        <taxon>Bacillales</taxon>
        <taxon>Bacillaceae</taxon>
        <taxon>Bacillus</taxon>
    </lineage>
</organism>
<gene>
    <name evidence="2" type="ORF">AXI58_10675</name>
</gene>
<dbReference type="Gene3D" id="3.60.21.10">
    <property type="match status" value="1"/>
</dbReference>
<evidence type="ECO:0000313" key="3">
    <source>
        <dbReference type="Proteomes" id="UP000075430"/>
    </source>
</evidence>
<dbReference type="InterPro" id="IPR052963">
    <property type="entry name" value="Pantetheine_PDE"/>
</dbReference>
<comment type="caution">
    <text evidence="2">The sequence shown here is derived from an EMBL/GenBank/DDBJ whole genome shotgun (WGS) entry which is preliminary data.</text>
</comment>
<proteinExistence type="predicted"/>
<keyword evidence="3" id="KW-1185">Reference proteome</keyword>
<dbReference type="InterPro" id="IPR004843">
    <property type="entry name" value="Calcineurin-like_PHP"/>
</dbReference>
<reference evidence="3" key="1">
    <citation type="submission" date="2016-02" db="EMBL/GenBank/DDBJ databases">
        <authorList>
            <person name="Dunlap C."/>
        </authorList>
    </citation>
    <scope>NUCLEOTIDE SEQUENCE [LARGE SCALE GENOMIC DNA]</scope>
    <source>
        <strain evidence="3">NRRL B-41092</strain>
    </source>
</reference>
<dbReference type="Proteomes" id="UP000075430">
    <property type="component" value="Unassembled WGS sequence"/>
</dbReference>
<evidence type="ECO:0000259" key="1">
    <source>
        <dbReference type="Pfam" id="PF00149"/>
    </source>
</evidence>
<dbReference type="PANTHER" id="PTHR36492:SF2">
    <property type="entry name" value="[ACYL-CARRIER-PROTEIN] PHOSPHODIESTERASE PPTH"/>
    <property type="match status" value="1"/>
</dbReference>
<dbReference type="STRING" id="1793963.AXI58_10675"/>
<dbReference type="Pfam" id="PF00149">
    <property type="entry name" value="Metallophos"/>
    <property type="match status" value="1"/>
</dbReference>
<feature type="domain" description="Calcineurin-like phosphoesterase" evidence="1">
    <location>
        <begin position="1"/>
        <end position="225"/>
    </location>
</feature>
<sequence length="275" mass="32376">MKIDYVSDLHINHWIPWNNSQIKWERRTREIVRRLISNGNGEVLIIAGDFTEWNQQTLWVLDEVAKQYEKVYFTYGNHDLYLLSKNQQRKYSDSLGRLNDLIQKAADIKNVTPLIKSTDTYKGKVFAGDVMWYLPKGNEGWDFFKGVSNDSNYISLNGYSKEDGVRAMWKESMDWYDTLENSHIDVFVSHVPPVHNPYSPFEPNSCYMVDLPFINAEHWICGHDHLQAEFYIEGTSFHMNCIGYPYDYDMYPRVNEIPGNEADTYKTFELKTFEI</sequence>